<keyword evidence="3" id="KW-0131">Cell cycle</keyword>
<dbReference type="InterPro" id="IPR013763">
    <property type="entry name" value="Cyclin-like_dom"/>
</dbReference>
<sequence>MPSEEDEYADEIFEHQRQVEVTLAPDLEDADLQIELRGNREALISWLLEVHDQYFRRYGSPMIFLTNNIVDRFLSHRRVDTDKLQLVGITALHLAHKFENGIEEKLSDLEYMCNEKYTTDQIARAERFMLYTLDYRLAWPGPLPFLERISKASQESSLTKKVAEYVLEATAVNYACVTRLPSLIAATAFLLAQLLLGNRNWTPGQEESSGFQYSQLYPHMRKFLHWIQHSEHLYKIAYRKYSSSKRGRIAILVTKKLKEDLEMEIDFSKMRFPGSFPASDTGSDSEQN</sequence>
<dbReference type="SMART" id="SM00385">
    <property type="entry name" value="CYCLIN"/>
    <property type="match status" value="2"/>
</dbReference>
<feature type="domain" description="Cyclin-like" evidence="5">
    <location>
        <begin position="144"/>
        <end position="225"/>
    </location>
</feature>
<protein>
    <submittedName>
        <fullName evidence="7">Cyclin-like protein</fullName>
    </submittedName>
</protein>
<evidence type="ECO:0000256" key="3">
    <source>
        <dbReference type="ARBA" id="ARBA00023306"/>
    </source>
</evidence>
<dbReference type="GO" id="GO:0044772">
    <property type="term" value="P:mitotic cell cycle phase transition"/>
    <property type="evidence" value="ECO:0007669"/>
    <property type="project" value="InterPro"/>
</dbReference>
<proteinExistence type="inferred from homology"/>
<dbReference type="EMBL" id="JAGMWT010000036">
    <property type="protein sequence ID" value="KAH7108742.1"/>
    <property type="molecule type" value="Genomic_DNA"/>
</dbReference>
<dbReference type="InterPro" id="IPR036915">
    <property type="entry name" value="Cyclin-like_sf"/>
</dbReference>
<evidence type="ECO:0000256" key="1">
    <source>
        <dbReference type="ARBA" id="ARBA00022618"/>
    </source>
</evidence>
<dbReference type="PIRSF" id="PIRSF001771">
    <property type="entry name" value="Cyclin_A_B_D_E"/>
    <property type="match status" value="1"/>
</dbReference>
<dbReference type="Pfam" id="PF02984">
    <property type="entry name" value="Cyclin_C"/>
    <property type="match status" value="1"/>
</dbReference>
<dbReference type="Gene3D" id="1.10.472.10">
    <property type="entry name" value="Cyclin-like"/>
    <property type="match status" value="2"/>
</dbReference>
<keyword evidence="2 4" id="KW-0195">Cyclin</keyword>
<feature type="domain" description="Cyclin-like" evidence="5">
    <location>
        <begin position="45"/>
        <end position="131"/>
    </location>
</feature>
<keyword evidence="8" id="KW-1185">Reference proteome</keyword>
<feature type="domain" description="Cyclin C-terminal" evidence="6">
    <location>
        <begin position="140"/>
        <end position="255"/>
    </location>
</feature>
<dbReference type="AlphaFoldDB" id="A0A9P9CXI5"/>
<dbReference type="OrthoDB" id="3741480at2759"/>
<dbReference type="InterPro" id="IPR004367">
    <property type="entry name" value="Cyclin_C-dom"/>
</dbReference>
<evidence type="ECO:0000256" key="4">
    <source>
        <dbReference type="RuleBase" id="RU000383"/>
    </source>
</evidence>
<comment type="similarity">
    <text evidence="4">Belongs to the cyclin family.</text>
</comment>
<dbReference type="SMART" id="SM01332">
    <property type="entry name" value="Cyclin_C"/>
    <property type="match status" value="1"/>
</dbReference>
<comment type="caution">
    <text evidence="7">The sequence shown here is derived from an EMBL/GenBank/DDBJ whole genome shotgun (WGS) entry which is preliminary data.</text>
</comment>
<organism evidence="7 8">
    <name type="scientific">Dendryphion nanum</name>
    <dbReference type="NCBI Taxonomy" id="256645"/>
    <lineage>
        <taxon>Eukaryota</taxon>
        <taxon>Fungi</taxon>
        <taxon>Dikarya</taxon>
        <taxon>Ascomycota</taxon>
        <taxon>Pezizomycotina</taxon>
        <taxon>Dothideomycetes</taxon>
        <taxon>Pleosporomycetidae</taxon>
        <taxon>Pleosporales</taxon>
        <taxon>Torulaceae</taxon>
        <taxon>Dendryphion</taxon>
    </lineage>
</organism>
<name>A0A9P9CXI5_9PLEO</name>
<evidence type="ECO:0000259" key="6">
    <source>
        <dbReference type="SMART" id="SM01332"/>
    </source>
</evidence>
<reference evidence="7" key="1">
    <citation type="journal article" date="2021" name="Nat. Commun.">
        <title>Genetic determinants of endophytism in the Arabidopsis root mycobiome.</title>
        <authorList>
            <person name="Mesny F."/>
            <person name="Miyauchi S."/>
            <person name="Thiergart T."/>
            <person name="Pickel B."/>
            <person name="Atanasova L."/>
            <person name="Karlsson M."/>
            <person name="Huettel B."/>
            <person name="Barry K.W."/>
            <person name="Haridas S."/>
            <person name="Chen C."/>
            <person name="Bauer D."/>
            <person name="Andreopoulos W."/>
            <person name="Pangilinan J."/>
            <person name="LaButti K."/>
            <person name="Riley R."/>
            <person name="Lipzen A."/>
            <person name="Clum A."/>
            <person name="Drula E."/>
            <person name="Henrissat B."/>
            <person name="Kohler A."/>
            <person name="Grigoriev I.V."/>
            <person name="Martin F.M."/>
            <person name="Hacquard S."/>
        </authorList>
    </citation>
    <scope>NUCLEOTIDE SEQUENCE</scope>
    <source>
        <strain evidence="7">MPI-CAGE-CH-0243</strain>
    </source>
</reference>
<accession>A0A9P9CXI5</accession>
<dbReference type="GO" id="GO:0051301">
    <property type="term" value="P:cell division"/>
    <property type="evidence" value="ECO:0007669"/>
    <property type="project" value="UniProtKB-KW"/>
</dbReference>
<dbReference type="FunFam" id="1.10.472.10:FF:000001">
    <property type="entry name" value="G2/mitotic-specific cyclin"/>
    <property type="match status" value="1"/>
</dbReference>
<dbReference type="SUPFAM" id="SSF47954">
    <property type="entry name" value="Cyclin-like"/>
    <property type="match status" value="2"/>
</dbReference>
<evidence type="ECO:0000313" key="8">
    <source>
        <dbReference type="Proteomes" id="UP000700596"/>
    </source>
</evidence>
<dbReference type="PANTHER" id="PTHR10177">
    <property type="entry name" value="CYCLINS"/>
    <property type="match status" value="1"/>
</dbReference>
<dbReference type="Proteomes" id="UP000700596">
    <property type="component" value="Unassembled WGS sequence"/>
</dbReference>
<evidence type="ECO:0000256" key="2">
    <source>
        <dbReference type="ARBA" id="ARBA00023127"/>
    </source>
</evidence>
<gene>
    <name evidence="7" type="ORF">B0J11DRAFT_449450</name>
</gene>
<evidence type="ECO:0000259" key="5">
    <source>
        <dbReference type="SMART" id="SM00385"/>
    </source>
</evidence>
<dbReference type="InterPro" id="IPR046965">
    <property type="entry name" value="Cyclin_A/B-like"/>
</dbReference>
<dbReference type="InterPro" id="IPR006671">
    <property type="entry name" value="Cyclin_N"/>
</dbReference>
<dbReference type="InterPro" id="IPR039361">
    <property type="entry name" value="Cyclin"/>
</dbReference>
<keyword evidence="1" id="KW-0132">Cell division</keyword>
<dbReference type="Pfam" id="PF00134">
    <property type="entry name" value="Cyclin_N"/>
    <property type="match status" value="1"/>
</dbReference>
<dbReference type="GO" id="GO:0016538">
    <property type="term" value="F:cyclin-dependent protein serine/threonine kinase regulator activity"/>
    <property type="evidence" value="ECO:0007669"/>
    <property type="project" value="InterPro"/>
</dbReference>
<evidence type="ECO:0000313" key="7">
    <source>
        <dbReference type="EMBL" id="KAH7108742.1"/>
    </source>
</evidence>